<gene>
    <name evidence="2" type="ORF">RCOM_1799130</name>
</gene>
<dbReference type="Proteomes" id="UP000008311">
    <property type="component" value="Unassembled WGS sequence"/>
</dbReference>
<evidence type="ECO:0000313" key="3">
    <source>
        <dbReference type="Proteomes" id="UP000008311"/>
    </source>
</evidence>
<feature type="compositionally biased region" description="Basic residues" evidence="1">
    <location>
        <begin position="155"/>
        <end position="165"/>
    </location>
</feature>
<feature type="region of interest" description="Disordered" evidence="1">
    <location>
        <begin position="101"/>
        <end position="200"/>
    </location>
</feature>
<feature type="compositionally biased region" description="Basic residues" evidence="1">
    <location>
        <begin position="133"/>
        <end position="142"/>
    </location>
</feature>
<sequence length="200" mass="22233">MQQAVDNQVRGMILDADPALQRLGGADAVRQDDVAQQHLAIVAVLGDRFHQVRLDHREGEHVGRLVLPPILAVEDMDFLVRSEAHRDFDRRGVIEPLEKGGLAKRGLGGADGERFPIRIRPGGFDQGGDVKHSGPHRLRRSGRRSDDGPRPPSRSARRRCPRRPRAAVWRRSGPRRAGRRAGRPGWDRRRSPSGCSGRSA</sequence>
<name>B9TIG4_RICCO</name>
<dbReference type="InParanoid" id="B9TIG4"/>
<dbReference type="AlphaFoldDB" id="B9TIG4"/>
<evidence type="ECO:0000313" key="2">
    <source>
        <dbReference type="EMBL" id="EEF24349.1"/>
    </source>
</evidence>
<accession>B9TIG4</accession>
<proteinExistence type="predicted"/>
<protein>
    <submittedName>
        <fullName evidence="2">Uncharacterized protein</fullName>
    </submittedName>
</protein>
<dbReference type="EMBL" id="EQ982539">
    <property type="protein sequence ID" value="EEF24349.1"/>
    <property type="molecule type" value="Genomic_DNA"/>
</dbReference>
<organism evidence="2 3">
    <name type="scientific">Ricinus communis</name>
    <name type="common">Castor bean</name>
    <dbReference type="NCBI Taxonomy" id="3988"/>
    <lineage>
        <taxon>Eukaryota</taxon>
        <taxon>Viridiplantae</taxon>
        <taxon>Streptophyta</taxon>
        <taxon>Embryophyta</taxon>
        <taxon>Tracheophyta</taxon>
        <taxon>Spermatophyta</taxon>
        <taxon>Magnoliopsida</taxon>
        <taxon>eudicotyledons</taxon>
        <taxon>Gunneridae</taxon>
        <taxon>Pentapetalae</taxon>
        <taxon>rosids</taxon>
        <taxon>fabids</taxon>
        <taxon>Malpighiales</taxon>
        <taxon>Euphorbiaceae</taxon>
        <taxon>Acalyphoideae</taxon>
        <taxon>Acalypheae</taxon>
        <taxon>Ricinus</taxon>
    </lineage>
</organism>
<keyword evidence="3" id="KW-1185">Reference proteome</keyword>
<reference evidence="3" key="1">
    <citation type="journal article" date="2010" name="Nat. Biotechnol.">
        <title>Draft genome sequence of the oilseed species Ricinus communis.</title>
        <authorList>
            <person name="Chan A.P."/>
            <person name="Crabtree J."/>
            <person name="Zhao Q."/>
            <person name="Lorenzi H."/>
            <person name="Orvis J."/>
            <person name="Puiu D."/>
            <person name="Melake-Berhan A."/>
            <person name="Jones K.M."/>
            <person name="Redman J."/>
            <person name="Chen G."/>
            <person name="Cahoon E.B."/>
            <person name="Gedil M."/>
            <person name="Stanke M."/>
            <person name="Haas B.J."/>
            <person name="Wortman J.R."/>
            <person name="Fraser-Liggett C.M."/>
            <person name="Ravel J."/>
            <person name="Rabinowicz P.D."/>
        </authorList>
    </citation>
    <scope>NUCLEOTIDE SEQUENCE [LARGE SCALE GENOMIC DNA]</scope>
    <source>
        <strain evidence="3">cv. Hale</strain>
    </source>
</reference>
<feature type="compositionally biased region" description="Basic residues" evidence="1">
    <location>
        <begin position="172"/>
        <end position="182"/>
    </location>
</feature>
<evidence type="ECO:0000256" key="1">
    <source>
        <dbReference type="SAM" id="MobiDB-lite"/>
    </source>
</evidence>